<dbReference type="PANTHER" id="PTHR30471:SF3">
    <property type="entry name" value="UPF0758 PROTEIN YEES-RELATED"/>
    <property type="match status" value="1"/>
</dbReference>
<keyword evidence="2" id="KW-0479">Metal-binding</keyword>
<dbReference type="CDD" id="cd08071">
    <property type="entry name" value="MPN_DUF2466"/>
    <property type="match status" value="1"/>
</dbReference>
<evidence type="ECO:0000259" key="6">
    <source>
        <dbReference type="PROSITE" id="PS50249"/>
    </source>
</evidence>
<dbReference type="GO" id="GO:0008237">
    <property type="term" value="F:metallopeptidase activity"/>
    <property type="evidence" value="ECO:0007669"/>
    <property type="project" value="UniProtKB-KW"/>
</dbReference>
<dbReference type="InterPro" id="IPR001405">
    <property type="entry name" value="UPF0758"/>
</dbReference>
<gene>
    <name evidence="7" type="ORF">CJP73_13120</name>
</gene>
<dbReference type="InterPro" id="IPR025657">
    <property type="entry name" value="RadC_JAB"/>
</dbReference>
<evidence type="ECO:0000256" key="5">
    <source>
        <dbReference type="ARBA" id="ARBA00023049"/>
    </source>
</evidence>
<keyword evidence="4" id="KW-0862">Zinc</keyword>
<dbReference type="Proteomes" id="UP000266206">
    <property type="component" value="Unassembled WGS sequence"/>
</dbReference>
<evidence type="ECO:0000256" key="3">
    <source>
        <dbReference type="ARBA" id="ARBA00022801"/>
    </source>
</evidence>
<reference evidence="7 8" key="1">
    <citation type="submission" date="2017-08" db="EMBL/GenBank/DDBJ databases">
        <title>Pusillimonas indicus sp. nov., a member of the family Alcaligenaceae isolated from surface seawater.</title>
        <authorList>
            <person name="Li J."/>
        </authorList>
    </citation>
    <scope>NUCLEOTIDE SEQUENCE [LARGE SCALE GENOMIC DNA]</scope>
    <source>
        <strain evidence="7 8">L52-1-41</strain>
    </source>
</reference>
<dbReference type="PROSITE" id="PS01302">
    <property type="entry name" value="UPF0758"/>
    <property type="match status" value="1"/>
</dbReference>
<keyword evidence="5" id="KW-0482">Metalloprotease</keyword>
<dbReference type="EMBL" id="NQYH01000013">
    <property type="protein sequence ID" value="RIY39776.1"/>
    <property type="molecule type" value="Genomic_DNA"/>
</dbReference>
<evidence type="ECO:0000313" key="8">
    <source>
        <dbReference type="Proteomes" id="UP000266206"/>
    </source>
</evidence>
<dbReference type="PROSITE" id="PS50249">
    <property type="entry name" value="MPN"/>
    <property type="match status" value="1"/>
</dbReference>
<dbReference type="GO" id="GO:0006508">
    <property type="term" value="P:proteolysis"/>
    <property type="evidence" value="ECO:0007669"/>
    <property type="project" value="UniProtKB-KW"/>
</dbReference>
<organism evidence="7 8">
    <name type="scientific">Neopusillimonas maritima</name>
    <dbReference type="NCBI Taxonomy" id="2026239"/>
    <lineage>
        <taxon>Bacteria</taxon>
        <taxon>Pseudomonadati</taxon>
        <taxon>Pseudomonadota</taxon>
        <taxon>Betaproteobacteria</taxon>
        <taxon>Burkholderiales</taxon>
        <taxon>Alcaligenaceae</taxon>
        <taxon>Neopusillimonas</taxon>
    </lineage>
</organism>
<evidence type="ECO:0000256" key="1">
    <source>
        <dbReference type="ARBA" id="ARBA00022670"/>
    </source>
</evidence>
<evidence type="ECO:0000256" key="2">
    <source>
        <dbReference type="ARBA" id="ARBA00022723"/>
    </source>
</evidence>
<dbReference type="InterPro" id="IPR037518">
    <property type="entry name" value="MPN"/>
</dbReference>
<dbReference type="PANTHER" id="PTHR30471">
    <property type="entry name" value="DNA REPAIR PROTEIN RADC"/>
    <property type="match status" value="1"/>
</dbReference>
<protein>
    <submittedName>
        <fullName evidence="7">DNA repair protein RadC</fullName>
    </submittedName>
</protein>
<keyword evidence="3" id="KW-0378">Hydrolase</keyword>
<dbReference type="InterPro" id="IPR020891">
    <property type="entry name" value="UPF0758_CS"/>
</dbReference>
<comment type="caution">
    <text evidence="7">The sequence shown here is derived from an EMBL/GenBank/DDBJ whole genome shotgun (WGS) entry which is preliminary data.</text>
</comment>
<accession>A0A3A1YQL6</accession>
<dbReference type="Pfam" id="PF04002">
    <property type="entry name" value="RadC"/>
    <property type="match status" value="1"/>
</dbReference>
<dbReference type="AlphaFoldDB" id="A0A3A1YQL6"/>
<dbReference type="RefSeq" id="WP_119516733.1">
    <property type="nucleotide sequence ID" value="NZ_NQYH01000013.1"/>
</dbReference>
<sequence>MQHSLFSVQTSYETSASVTPSTLYVREPGGAFVPADTTRVLDAARNIAHQVLPERINMSDPERVKAFFAMKLNSNLEHEVFAMAMLDAQFRLLEYVEPFRGTLTQASVYPREVVKMGLAANAAAIIIGHNHPSGCLDPSQADLALTRHLKQALAMVDIRLLDHILVADNKTLSFAERGQL</sequence>
<dbReference type="GO" id="GO:0046872">
    <property type="term" value="F:metal ion binding"/>
    <property type="evidence" value="ECO:0007669"/>
    <property type="project" value="UniProtKB-KW"/>
</dbReference>
<evidence type="ECO:0000313" key="7">
    <source>
        <dbReference type="EMBL" id="RIY39776.1"/>
    </source>
</evidence>
<feature type="domain" description="MPN" evidence="6">
    <location>
        <begin position="56"/>
        <end position="180"/>
    </location>
</feature>
<dbReference type="OrthoDB" id="9804482at2"/>
<dbReference type="Gene3D" id="3.40.140.10">
    <property type="entry name" value="Cytidine Deaminase, domain 2"/>
    <property type="match status" value="1"/>
</dbReference>
<keyword evidence="1" id="KW-0645">Protease</keyword>
<evidence type="ECO:0000256" key="4">
    <source>
        <dbReference type="ARBA" id="ARBA00022833"/>
    </source>
</evidence>
<name>A0A3A1YQL6_9BURK</name>
<proteinExistence type="predicted"/>